<comment type="caution">
    <text evidence="2">The sequence shown here is derived from an EMBL/GenBank/DDBJ whole genome shotgun (WGS) entry which is preliminary data.</text>
</comment>
<evidence type="ECO:0000313" key="2">
    <source>
        <dbReference type="EMBL" id="CAD8101480.1"/>
    </source>
</evidence>
<feature type="coiled-coil region" evidence="1">
    <location>
        <begin position="41"/>
        <end position="75"/>
    </location>
</feature>
<dbReference type="EMBL" id="CAJJDN010000076">
    <property type="protein sequence ID" value="CAD8101480.1"/>
    <property type="molecule type" value="Genomic_DNA"/>
</dbReference>
<keyword evidence="1" id="KW-0175">Coiled coil</keyword>
<dbReference type="AlphaFoldDB" id="A0A8S1PE68"/>
<keyword evidence="3" id="KW-1185">Reference proteome</keyword>
<sequence length="173" mass="20372">MNRVIIVSKLCQNNSDCNEDIIGLSFIESLQESVIWIKECNEQIQGIKQKQEMELKKQQAEKKQQQQQYDVYKYQEDQKIIYNIPTSALMLLNIESSQIQIKFVRLKTGRKEDRLDFQIQEFLSQLIDLGIHEINNNHKLKDFCGKLCVKAYQQPIFLNSMEKSEQLKGVMPQ</sequence>
<protein>
    <submittedName>
        <fullName evidence="2">Uncharacterized protein</fullName>
    </submittedName>
</protein>
<reference evidence="2" key="1">
    <citation type="submission" date="2021-01" db="EMBL/GenBank/DDBJ databases">
        <authorList>
            <consortium name="Genoscope - CEA"/>
            <person name="William W."/>
        </authorList>
    </citation>
    <scope>NUCLEOTIDE SEQUENCE</scope>
</reference>
<proteinExistence type="predicted"/>
<accession>A0A8S1PE68</accession>
<gene>
    <name evidence="2" type="ORF">PSON_ATCC_30995.1.T0760003</name>
</gene>
<evidence type="ECO:0000256" key="1">
    <source>
        <dbReference type="SAM" id="Coils"/>
    </source>
</evidence>
<evidence type="ECO:0000313" key="3">
    <source>
        <dbReference type="Proteomes" id="UP000692954"/>
    </source>
</evidence>
<organism evidence="2 3">
    <name type="scientific">Paramecium sonneborni</name>
    <dbReference type="NCBI Taxonomy" id="65129"/>
    <lineage>
        <taxon>Eukaryota</taxon>
        <taxon>Sar</taxon>
        <taxon>Alveolata</taxon>
        <taxon>Ciliophora</taxon>
        <taxon>Intramacronucleata</taxon>
        <taxon>Oligohymenophorea</taxon>
        <taxon>Peniculida</taxon>
        <taxon>Parameciidae</taxon>
        <taxon>Paramecium</taxon>
    </lineage>
</organism>
<dbReference type="Proteomes" id="UP000692954">
    <property type="component" value="Unassembled WGS sequence"/>
</dbReference>
<name>A0A8S1PE68_9CILI</name>